<dbReference type="Gene3D" id="3.40.50.360">
    <property type="match status" value="1"/>
</dbReference>
<evidence type="ECO:0000256" key="3">
    <source>
        <dbReference type="ARBA" id="ARBA00022643"/>
    </source>
</evidence>
<dbReference type="GO" id="GO:0005829">
    <property type="term" value="C:cytosol"/>
    <property type="evidence" value="ECO:0007669"/>
    <property type="project" value="TreeGrafter"/>
</dbReference>
<dbReference type="GO" id="GO:0010181">
    <property type="term" value="F:FMN binding"/>
    <property type="evidence" value="ECO:0007669"/>
    <property type="project" value="InterPro"/>
</dbReference>
<comment type="caution">
    <text evidence="6">The sequence shown here is derived from an EMBL/GenBank/DDBJ whole genome shotgun (WGS) entry which is preliminary data.</text>
</comment>
<dbReference type="PANTHER" id="PTHR19384">
    <property type="entry name" value="NITRIC OXIDE SYNTHASE-RELATED"/>
    <property type="match status" value="1"/>
</dbReference>
<dbReference type="InterPro" id="IPR001094">
    <property type="entry name" value="Flavdoxin-like"/>
</dbReference>
<keyword evidence="3" id="KW-0288">FMN</keyword>
<dbReference type="AlphaFoldDB" id="A0A432ZE45"/>
<organism evidence="6 7">
    <name type="scientific">Idiomarina seosinensis</name>
    <dbReference type="NCBI Taxonomy" id="281739"/>
    <lineage>
        <taxon>Bacteria</taxon>
        <taxon>Pseudomonadati</taxon>
        <taxon>Pseudomonadota</taxon>
        <taxon>Gammaproteobacteria</taxon>
        <taxon>Alteromonadales</taxon>
        <taxon>Idiomarinaceae</taxon>
        <taxon>Idiomarina</taxon>
    </lineage>
</organism>
<accession>A0A432ZE45</accession>
<evidence type="ECO:0000256" key="2">
    <source>
        <dbReference type="ARBA" id="ARBA00022630"/>
    </source>
</evidence>
<keyword evidence="4" id="KW-0249">Electron transport</keyword>
<dbReference type="InterPro" id="IPR029039">
    <property type="entry name" value="Flavoprotein-like_sf"/>
</dbReference>
<evidence type="ECO:0000313" key="6">
    <source>
        <dbReference type="EMBL" id="RUO76233.1"/>
    </source>
</evidence>
<gene>
    <name evidence="6" type="ORF">CWI81_08995</name>
</gene>
<feature type="domain" description="Flavodoxin-like" evidence="5">
    <location>
        <begin position="4"/>
        <end position="145"/>
    </location>
</feature>
<evidence type="ECO:0000259" key="5">
    <source>
        <dbReference type="PROSITE" id="PS50902"/>
    </source>
</evidence>
<comment type="cofactor">
    <cofactor evidence="1">
        <name>FMN</name>
        <dbReference type="ChEBI" id="CHEBI:58210"/>
    </cofactor>
</comment>
<dbReference type="PROSITE" id="PS50902">
    <property type="entry name" value="FLAVODOXIN_LIKE"/>
    <property type="match status" value="1"/>
</dbReference>
<evidence type="ECO:0000313" key="7">
    <source>
        <dbReference type="Proteomes" id="UP000287908"/>
    </source>
</evidence>
<dbReference type="SUPFAM" id="SSF52218">
    <property type="entry name" value="Flavoproteins"/>
    <property type="match status" value="1"/>
</dbReference>
<dbReference type="GO" id="GO:0016491">
    <property type="term" value="F:oxidoreductase activity"/>
    <property type="evidence" value="ECO:0007669"/>
    <property type="project" value="TreeGrafter"/>
</dbReference>
<dbReference type="Proteomes" id="UP000287908">
    <property type="component" value="Unassembled WGS sequence"/>
</dbReference>
<evidence type="ECO:0000256" key="1">
    <source>
        <dbReference type="ARBA" id="ARBA00001917"/>
    </source>
</evidence>
<dbReference type="PANTHER" id="PTHR19384:SF128">
    <property type="entry name" value="NADPH OXIDOREDUCTASE A"/>
    <property type="match status" value="1"/>
</dbReference>
<evidence type="ECO:0000256" key="4">
    <source>
        <dbReference type="ARBA" id="ARBA00022982"/>
    </source>
</evidence>
<dbReference type="InterPro" id="IPR008254">
    <property type="entry name" value="Flavodoxin/NO_synth"/>
</dbReference>
<sequence length="150" mass="16941">MANIQILVGTTSGNTEFLADHAADLLKQQSFDVELHYEPNLSAIDQTQPWLIFIASHGAGDYADSMLDFHQQLLDSSGLKAFPYTVIAIGESCYDTYCAAGRDIDQRLDNLGANRFSDRLEIDMLQDDPEIMVENQISFWIEKLRSYTQK</sequence>
<keyword evidence="4" id="KW-0813">Transport</keyword>
<keyword evidence="7" id="KW-1185">Reference proteome</keyword>
<protein>
    <submittedName>
        <fullName evidence="6">Flavodoxin</fullName>
    </submittedName>
</protein>
<reference evidence="6 7" key="1">
    <citation type="journal article" date="2011" name="Front. Microbiol.">
        <title>Genomic signatures of strain selection and enhancement in Bacillus atrophaeus var. globigii, a historical biowarfare simulant.</title>
        <authorList>
            <person name="Gibbons H.S."/>
            <person name="Broomall S.M."/>
            <person name="McNew L.A."/>
            <person name="Daligault H."/>
            <person name="Chapman C."/>
            <person name="Bruce D."/>
            <person name="Karavis M."/>
            <person name="Krepps M."/>
            <person name="McGregor P.A."/>
            <person name="Hong C."/>
            <person name="Park K.H."/>
            <person name="Akmal A."/>
            <person name="Feldman A."/>
            <person name="Lin J.S."/>
            <person name="Chang W.E."/>
            <person name="Higgs B.W."/>
            <person name="Demirev P."/>
            <person name="Lindquist J."/>
            <person name="Liem A."/>
            <person name="Fochler E."/>
            <person name="Read T.D."/>
            <person name="Tapia R."/>
            <person name="Johnson S."/>
            <person name="Bishop-Lilly K.A."/>
            <person name="Detter C."/>
            <person name="Han C."/>
            <person name="Sozhamannan S."/>
            <person name="Rosenzweig C.N."/>
            <person name="Skowronski E.W."/>
        </authorList>
    </citation>
    <scope>NUCLEOTIDE SEQUENCE [LARGE SCALE GENOMIC DNA]</scope>
    <source>
        <strain evidence="6 7">CL-SP19</strain>
    </source>
</reference>
<name>A0A432ZE45_9GAMM</name>
<dbReference type="EMBL" id="PIQF01000002">
    <property type="protein sequence ID" value="RUO76233.1"/>
    <property type="molecule type" value="Genomic_DNA"/>
</dbReference>
<dbReference type="Pfam" id="PF00258">
    <property type="entry name" value="Flavodoxin_1"/>
    <property type="match status" value="1"/>
</dbReference>
<dbReference type="RefSeq" id="WP_126784954.1">
    <property type="nucleotide sequence ID" value="NZ_PIQF01000002.1"/>
</dbReference>
<proteinExistence type="predicted"/>
<dbReference type="GO" id="GO:0050660">
    <property type="term" value="F:flavin adenine dinucleotide binding"/>
    <property type="evidence" value="ECO:0007669"/>
    <property type="project" value="TreeGrafter"/>
</dbReference>
<dbReference type="PRINTS" id="PR00369">
    <property type="entry name" value="FLAVODOXIN"/>
</dbReference>
<dbReference type="OrthoDB" id="359268at2"/>
<keyword evidence="2" id="KW-0285">Flavoprotein</keyword>